<evidence type="ECO:0000313" key="3">
    <source>
        <dbReference type="Proteomes" id="UP000632858"/>
    </source>
</evidence>
<dbReference type="AlphaFoldDB" id="A0A917CQN1"/>
<evidence type="ECO:0000313" key="2">
    <source>
        <dbReference type="EMBL" id="GGF95648.1"/>
    </source>
</evidence>
<keyword evidence="3" id="KW-1185">Reference proteome</keyword>
<comment type="caution">
    <text evidence="2">The sequence shown here is derived from an EMBL/GenBank/DDBJ whole genome shotgun (WGS) entry which is preliminary data.</text>
</comment>
<reference evidence="2" key="2">
    <citation type="submission" date="2020-09" db="EMBL/GenBank/DDBJ databases">
        <authorList>
            <person name="Sun Q."/>
            <person name="Zhou Y."/>
        </authorList>
    </citation>
    <scope>NUCLEOTIDE SEQUENCE</scope>
    <source>
        <strain evidence="2">CGMCC 1.12726</strain>
    </source>
</reference>
<protein>
    <submittedName>
        <fullName evidence="2">Uncharacterized protein</fullName>
    </submittedName>
</protein>
<accession>A0A917CQN1</accession>
<dbReference type="RefSeq" id="WP_188449865.1">
    <property type="nucleotide sequence ID" value="NZ_BMFO01000003.1"/>
</dbReference>
<feature type="transmembrane region" description="Helical" evidence="1">
    <location>
        <begin position="9"/>
        <end position="27"/>
    </location>
</feature>
<name>A0A917CQN1_9GAMM</name>
<sequence length="91" mass="10089">MTAATIRRLGWQIPLLLLLPSLLMPAWSWHSAWFGLWPLWLAAMPLAAYGLSRRAARAVVQAPCPARTQVLVFPIVARPKAPSRHAARRAA</sequence>
<gene>
    <name evidence="2" type="ORF">GCM10010960_16630</name>
</gene>
<organism evidence="2 3">
    <name type="scientific">Arenimonas maotaiensis</name>
    <dbReference type="NCBI Taxonomy" id="1446479"/>
    <lineage>
        <taxon>Bacteria</taxon>
        <taxon>Pseudomonadati</taxon>
        <taxon>Pseudomonadota</taxon>
        <taxon>Gammaproteobacteria</taxon>
        <taxon>Lysobacterales</taxon>
        <taxon>Lysobacteraceae</taxon>
        <taxon>Arenimonas</taxon>
    </lineage>
</organism>
<feature type="transmembrane region" description="Helical" evidence="1">
    <location>
        <begin position="33"/>
        <end position="51"/>
    </location>
</feature>
<dbReference type="EMBL" id="BMFO01000003">
    <property type="protein sequence ID" value="GGF95648.1"/>
    <property type="molecule type" value="Genomic_DNA"/>
</dbReference>
<keyword evidence="1" id="KW-0812">Transmembrane</keyword>
<reference evidence="2" key="1">
    <citation type="journal article" date="2014" name="Int. J. Syst. Evol. Microbiol.">
        <title>Complete genome sequence of Corynebacterium casei LMG S-19264T (=DSM 44701T), isolated from a smear-ripened cheese.</title>
        <authorList>
            <consortium name="US DOE Joint Genome Institute (JGI-PGF)"/>
            <person name="Walter F."/>
            <person name="Albersmeier A."/>
            <person name="Kalinowski J."/>
            <person name="Ruckert C."/>
        </authorList>
    </citation>
    <scope>NUCLEOTIDE SEQUENCE</scope>
    <source>
        <strain evidence="2">CGMCC 1.12726</strain>
    </source>
</reference>
<evidence type="ECO:0000256" key="1">
    <source>
        <dbReference type="SAM" id="Phobius"/>
    </source>
</evidence>
<proteinExistence type="predicted"/>
<keyword evidence="1" id="KW-0472">Membrane</keyword>
<keyword evidence="1" id="KW-1133">Transmembrane helix</keyword>
<dbReference type="Proteomes" id="UP000632858">
    <property type="component" value="Unassembled WGS sequence"/>
</dbReference>